<feature type="domain" description="Cryptic loci regulator 2 N-terminal" evidence="2">
    <location>
        <begin position="74"/>
        <end position="157"/>
    </location>
</feature>
<feature type="compositionally biased region" description="Basic and acidic residues" evidence="1">
    <location>
        <begin position="238"/>
        <end position="249"/>
    </location>
</feature>
<feature type="compositionally biased region" description="Polar residues" evidence="1">
    <location>
        <begin position="256"/>
        <end position="266"/>
    </location>
</feature>
<proteinExistence type="predicted"/>
<feature type="region of interest" description="Disordered" evidence="1">
    <location>
        <begin position="157"/>
        <end position="202"/>
    </location>
</feature>
<sequence>MSAPTQSSSHPILTKFPLSDGSSTTWPTNNTRILASDGSFDYYQVIGEEDPEFARWCTQISEQLQKVSPDGSKYALKELPEGYRLFRHLRGTEGKYRSDRYLYGSTSCTRFRSPSEFISHAIWLLTHPSPSSNTASSSSTTLDQARPVLDHNTCKCRYSISNSKPNRSPRKLKARPSNASLVLNDETPTPSPAKIKSKSGHVASVEGDILDQNSSIVQEQKAGTTVPVTKPPGEEESGERNENSGKDEEQRETEESTSAVSDHSQVNGALVLRGIDKQNEVGQAEEPVVIIKVQDELSLATIAVEQTEKTVLMNGKNEEGMMETDELVVPTKMREDADEEEFNGKESISIKGLDEPSEPMEAVIKKESVDQKELKESVAVVGQDRVDAPAITADETEDRSFSFTALSLRRRGDTPEETPAAIPSTPVFSSNSALVQGTNEIVFPISDGDTSTWPKNVETLSISDVTGFNNDNASSGSPASLPSGSQLDKTESSNPEFADSPNSRKNSPKYRVIQANERSMKTYLENVGHGVAQKLKDKLGLDGKSDQIINLFTRINDHSYAPCVYLAVTQATPNMY</sequence>
<feature type="compositionally biased region" description="Polar residues" evidence="1">
    <location>
        <begin position="492"/>
        <end position="505"/>
    </location>
</feature>
<dbReference type="InterPro" id="IPR038986">
    <property type="entry name" value="Clr2"/>
</dbReference>
<feature type="compositionally biased region" description="Polar residues" evidence="1">
    <location>
        <begin position="216"/>
        <end position="227"/>
    </location>
</feature>
<organism evidence="3 4">
    <name type="scientific">Marasmiellus scandens</name>
    <dbReference type="NCBI Taxonomy" id="2682957"/>
    <lineage>
        <taxon>Eukaryota</taxon>
        <taxon>Fungi</taxon>
        <taxon>Dikarya</taxon>
        <taxon>Basidiomycota</taxon>
        <taxon>Agaricomycotina</taxon>
        <taxon>Agaricomycetes</taxon>
        <taxon>Agaricomycetidae</taxon>
        <taxon>Agaricales</taxon>
        <taxon>Marasmiineae</taxon>
        <taxon>Omphalotaceae</taxon>
        <taxon>Marasmiellus</taxon>
    </lineage>
</organism>
<evidence type="ECO:0000259" key="2">
    <source>
        <dbReference type="Pfam" id="PF16761"/>
    </source>
</evidence>
<feature type="compositionally biased region" description="Low complexity" evidence="1">
    <location>
        <begin position="473"/>
        <end position="487"/>
    </location>
</feature>
<feature type="region of interest" description="Disordered" evidence="1">
    <location>
        <begin position="468"/>
        <end position="509"/>
    </location>
</feature>
<evidence type="ECO:0000256" key="1">
    <source>
        <dbReference type="SAM" id="MobiDB-lite"/>
    </source>
</evidence>
<dbReference type="Proteomes" id="UP001498398">
    <property type="component" value="Unassembled WGS sequence"/>
</dbReference>
<accession>A0ABR1J387</accession>
<protein>
    <recommendedName>
        <fullName evidence="2">Cryptic loci regulator 2 N-terminal domain-containing protein</fullName>
    </recommendedName>
</protein>
<dbReference type="InterPro" id="IPR031915">
    <property type="entry name" value="Clr2_N"/>
</dbReference>
<feature type="region of interest" description="Disordered" evidence="1">
    <location>
        <begin position="216"/>
        <end position="266"/>
    </location>
</feature>
<keyword evidence="4" id="KW-1185">Reference proteome</keyword>
<evidence type="ECO:0000313" key="4">
    <source>
        <dbReference type="Proteomes" id="UP001498398"/>
    </source>
</evidence>
<dbReference type="PANTHER" id="PTHR38046">
    <property type="entry name" value="CRYPTIC LOCI REGULATOR 2"/>
    <property type="match status" value="1"/>
</dbReference>
<dbReference type="Pfam" id="PF16761">
    <property type="entry name" value="Clr2_transil"/>
    <property type="match status" value="1"/>
</dbReference>
<name>A0ABR1J387_9AGAR</name>
<evidence type="ECO:0000313" key="3">
    <source>
        <dbReference type="EMBL" id="KAK7449199.1"/>
    </source>
</evidence>
<dbReference type="PANTHER" id="PTHR38046:SF1">
    <property type="entry name" value="CRYPTIC LOCI REGULATOR 2"/>
    <property type="match status" value="1"/>
</dbReference>
<comment type="caution">
    <text evidence="3">The sequence shown here is derived from an EMBL/GenBank/DDBJ whole genome shotgun (WGS) entry which is preliminary data.</text>
</comment>
<dbReference type="EMBL" id="JBANRG010000036">
    <property type="protein sequence ID" value="KAK7449199.1"/>
    <property type="molecule type" value="Genomic_DNA"/>
</dbReference>
<reference evidence="3 4" key="1">
    <citation type="submission" date="2024-01" db="EMBL/GenBank/DDBJ databases">
        <title>A draft genome for the cacao thread blight pathogen Marasmiellus scandens.</title>
        <authorList>
            <person name="Baruah I.K."/>
            <person name="Leung J."/>
            <person name="Bukari Y."/>
            <person name="Amoako-Attah I."/>
            <person name="Meinhardt L.W."/>
            <person name="Bailey B.A."/>
            <person name="Cohen S.P."/>
        </authorList>
    </citation>
    <scope>NUCLEOTIDE SEQUENCE [LARGE SCALE GENOMIC DNA]</scope>
    <source>
        <strain evidence="3 4">GH-19</strain>
    </source>
</reference>
<gene>
    <name evidence="3" type="ORF">VKT23_013345</name>
</gene>